<protein>
    <submittedName>
        <fullName evidence="1">Uncharacterized protein</fullName>
    </submittedName>
</protein>
<name>A0A381Z9P0_9ZZZZ</name>
<gene>
    <name evidence="1" type="ORF">METZ01_LOCUS138763</name>
</gene>
<feature type="non-terminal residue" evidence="1">
    <location>
        <position position="26"/>
    </location>
</feature>
<accession>A0A381Z9P0</accession>
<reference evidence="1" key="1">
    <citation type="submission" date="2018-05" db="EMBL/GenBank/DDBJ databases">
        <authorList>
            <person name="Lanie J.A."/>
            <person name="Ng W.-L."/>
            <person name="Kazmierczak K.M."/>
            <person name="Andrzejewski T.M."/>
            <person name="Davidsen T.M."/>
            <person name="Wayne K.J."/>
            <person name="Tettelin H."/>
            <person name="Glass J.I."/>
            <person name="Rusch D."/>
            <person name="Podicherti R."/>
            <person name="Tsui H.-C.T."/>
            <person name="Winkler M.E."/>
        </authorList>
    </citation>
    <scope>NUCLEOTIDE SEQUENCE</scope>
</reference>
<organism evidence="1">
    <name type="scientific">marine metagenome</name>
    <dbReference type="NCBI Taxonomy" id="408172"/>
    <lineage>
        <taxon>unclassified sequences</taxon>
        <taxon>metagenomes</taxon>
        <taxon>ecological metagenomes</taxon>
    </lineage>
</organism>
<sequence>MLQIVFEGEEKHFYANKLDKVMMKIA</sequence>
<dbReference type="AlphaFoldDB" id="A0A381Z9P0"/>
<proteinExistence type="predicted"/>
<evidence type="ECO:0000313" key="1">
    <source>
        <dbReference type="EMBL" id="SVA85909.1"/>
    </source>
</evidence>
<dbReference type="EMBL" id="UINC01020464">
    <property type="protein sequence ID" value="SVA85909.1"/>
    <property type="molecule type" value="Genomic_DNA"/>
</dbReference>